<dbReference type="SUPFAM" id="SSF53756">
    <property type="entry name" value="UDP-Glycosyltransferase/glycogen phosphorylase"/>
    <property type="match status" value="1"/>
</dbReference>
<gene>
    <name evidence="1" type="ORF">Aco04nite_81160</name>
</gene>
<accession>A0A919T0E9</accession>
<organism evidence="1 2">
    <name type="scientific">Winogradskya consettensis</name>
    <dbReference type="NCBI Taxonomy" id="113560"/>
    <lineage>
        <taxon>Bacteria</taxon>
        <taxon>Bacillati</taxon>
        <taxon>Actinomycetota</taxon>
        <taxon>Actinomycetes</taxon>
        <taxon>Micromonosporales</taxon>
        <taxon>Micromonosporaceae</taxon>
        <taxon>Winogradskya</taxon>
    </lineage>
</organism>
<dbReference type="Proteomes" id="UP000680865">
    <property type="component" value="Unassembled WGS sequence"/>
</dbReference>
<sequence length="172" mass="18328">MAARIPKAANRAANAQFAAGMRPAQDRMNELLREMGVGEGVAELTDGVYTLPDQTAILTVAGFEFERGDLPKNVHLIGVLPAEAPTWMSPSSRPSADRTRALISIPVPANAARVAHHRLGIDLATGTPGPEAVRAAVETLLRDGAIRANVDRLARVYAGHDPVLEIERLVLS</sequence>
<keyword evidence="2" id="KW-1185">Reference proteome</keyword>
<protein>
    <submittedName>
        <fullName evidence="1">Uncharacterized protein</fullName>
    </submittedName>
</protein>
<name>A0A919T0E9_9ACTN</name>
<evidence type="ECO:0000313" key="2">
    <source>
        <dbReference type="Proteomes" id="UP000680865"/>
    </source>
</evidence>
<dbReference type="AlphaFoldDB" id="A0A919T0E9"/>
<dbReference type="Gene3D" id="3.40.50.2000">
    <property type="entry name" value="Glycogen Phosphorylase B"/>
    <property type="match status" value="2"/>
</dbReference>
<dbReference type="EMBL" id="BOQP01000051">
    <property type="protein sequence ID" value="GIM82368.1"/>
    <property type="molecule type" value="Genomic_DNA"/>
</dbReference>
<reference evidence="1" key="1">
    <citation type="submission" date="2021-03" db="EMBL/GenBank/DDBJ databases">
        <title>Whole genome shotgun sequence of Actinoplanes consettensis NBRC 14913.</title>
        <authorList>
            <person name="Komaki H."/>
            <person name="Tamura T."/>
        </authorList>
    </citation>
    <scope>NUCLEOTIDE SEQUENCE</scope>
    <source>
        <strain evidence="1">NBRC 14913</strain>
    </source>
</reference>
<comment type="caution">
    <text evidence="1">The sequence shown here is derived from an EMBL/GenBank/DDBJ whole genome shotgun (WGS) entry which is preliminary data.</text>
</comment>
<proteinExistence type="predicted"/>
<evidence type="ECO:0000313" key="1">
    <source>
        <dbReference type="EMBL" id="GIM82368.1"/>
    </source>
</evidence>